<dbReference type="Proteomes" id="UP000675747">
    <property type="component" value="Unassembled WGS sequence"/>
</dbReference>
<dbReference type="PANTHER" id="PTHR43194:SF2">
    <property type="entry name" value="PEROXISOMAL MEMBRANE PROTEIN LPX1"/>
    <property type="match status" value="1"/>
</dbReference>
<dbReference type="InterPro" id="IPR000073">
    <property type="entry name" value="AB_hydrolase_1"/>
</dbReference>
<keyword evidence="3" id="KW-1185">Reference proteome</keyword>
<keyword evidence="2" id="KW-0378">Hydrolase</keyword>
<gene>
    <name evidence="2" type="ORF">KB893_002800</name>
</gene>
<dbReference type="Gene3D" id="3.40.50.1820">
    <property type="entry name" value="alpha/beta hydrolase"/>
    <property type="match status" value="1"/>
</dbReference>
<dbReference type="GO" id="GO:0016787">
    <property type="term" value="F:hydrolase activity"/>
    <property type="evidence" value="ECO:0007669"/>
    <property type="project" value="UniProtKB-KW"/>
</dbReference>
<dbReference type="PANTHER" id="PTHR43194">
    <property type="entry name" value="HYDROLASE ALPHA/BETA FOLD FAMILY"/>
    <property type="match status" value="1"/>
</dbReference>
<proteinExistence type="predicted"/>
<dbReference type="AlphaFoldDB" id="A0AAP2C8Y8"/>
<organism evidence="2 3">
    <name type="scientific">Coralloluteibacterium stylophorae</name>
    <dbReference type="NCBI Taxonomy" id="1776034"/>
    <lineage>
        <taxon>Bacteria</taxon>
        <taxon>Pseudomonadati</taxon>
        <taxon>Pseudomonadota</taxon>
        <taxon>Gammaproteobacteria</taxon>
        <taxon>Lysobacterales</taxon>
        <taxon>Lysobacteraceae</taxon>
        <taxon>Coralloluteibacterium</taxon>
    </lineage>
</organism>
<name>A0AAP2C8Y8_9GAMM</name>
<accession>A0AAP2C8Y8</accession>
<evidence type="ECO:0000313" key="2">
    <source>
        <dbReference type="EMBL" id="MBS7456064.1"/>
    </source>
</evidence>
<dbReference type="SUPFAM" id="SSF53474">
    <property type="entry name" value="alpha/beta-Hydrolases"/>
    <property type="match status" value="1"/>
</dbReference>
<dbReference type="EMBL" id="JAGQFT020000002">
    <property type="protein sequence ID" value="MBS7456064.1"/>
    <property type="molecule type" value="Genomic_DNA"/>
</dbReference>
<reference evidence="2 3" key="1">
    <citation type="journal article" date="2021" name="Microbiol. Resour. Announc.">
        <title>Draft Genome Sequence of Coralloluteibacterium stylophorae LMG 29479T.</title>
        <authorList>
            <person name="Karlyshev A.V."/>
            <person name="Kudryashova E.B."/>
            <person name="Ariskina E.V."/>
            <person name="Conroy A.P."/>
            <person name="Abidueva E.Y."/>
        </authorList>
    </citation>
    <scope>NUCLEOTIDE SEQUENCE [LARGE SCALE GENOMIC DNA]</scope>
    <source>
        <strain evidence="2 3">LMG 29479</strain>
    </source>
</reference>
<feature type="domain" description="AB hydrolase-1" evidence="1">
    <location>
        <begin position="34"/>
        <end position="272"/>
    </location>
</feature>
<sequence>MVISPATASAEVLATSDGTRLAFDRTRGGSGAPVLFAHGFGQTRRAWDGSARILAAAGHSSIRFDARGHGDSGRNPVDVPYAGETFVADLIAMADQAPAPVLVGASMGGLLGLLAQHHAASFRALVLVDITPRWEEAGVERILGFMRAHPEGFASLEAAADAIAAYLPHRARKTATQLREILRERDGRWHWHWDPRLLTEFAHDTARFQPLVAEAARALRVPTLLVSGGRSDLVSRATVEEFLALAPHARHVQLPAATHMVAGDDNQAFVEAVLPFLGGLAPPSASPSSRRASGAVS</sequence>
<dbReference type="InterPro" id="IPR029058">
    <property type="entry name" value="AB_hydrolase_fold"/>
</dbReference>
<dbReference type="Pfam" id="PF12697">
    <property type="entry name" value="Abhydrolase_6"/>
    <property type="match status" value="1"/>
</dbReference>
<evidence type="ECO:0000259" key="1">
    <source>
        <dbReference type="Pfam" id="PF12697"/>
    </source>
</evidence>
<dbReference type="InterPro" id="IPR050228">
    <property type="entry name" value="Carboxylesterase_BioH"/>
</dbReference>
<protein>
    <submittedName>
        <fullName evidence="2">Alpha/beta hydrolase</fullName>
    </submittedName>
</protein>
<dbReference type="RefSeq" id="WP_213173416.1">
    <property type="nucleotide sequence ID" value="NZ_JAGQFT020000002.1"/>
</dbReference>
<evidence type="ECO:0000313" key="3">
    <source>
        <dbReference type="Proteomes" id="UP000675747"/>
    </source>
</evidence>
<comment type="caution">
    <text evidence="2">The sequence shown here is derived from an EMBL/GenBank/DDBJ whole genome shotgun (WGS) entry which is preliminary data.</text>
</comment>